<dbReference type="InterPro" id="IPR036047">
    <property type="entry name" value="F-box-like_dom_sf"/>
</dbReference>
<name>A0A669BHM7_ORENI</name>
<evidence type="ECO:0000313" key="5">
    <source>
        <dbReference type="Proteomes" id="UP000005207"/>
    </source>
</evidence>
<protein>
    <submittedName>
        <fullName evidence="4">F-box protein 34</fullName>
    </submittedName>
</protein>
<dbReference type="OMA" id="RNYHYES"/>
<proteinExistence type="predicted"/>
<dbReference type="Proteomes" id="UP000005207">
    <property type="component" value="Linkage group LG19"/>
</dbReference>
<dbReference type="SUPFAM" id="SSF81383">
    <property type="entry name" value="F-box domain"/>
    <property type="match status" value="1"/>
</dbReference>
<dbReference type="AlphaFoldDB" id="A0A669BHM7"/>
<reference evidence="4" key="2">
    <citation type="submission" date="2025-08" db="UniProtKB">
        <authorList>
            <consortium name="Ensembl"/>
        </authorList>
    </citation>
    <scope>IDENTIFICATION</scope>
</reference>
<feature type="compositionally biased region" description="Basic and acidic residues" evidence="2">
    <location>
        <begin position="451"/>
        <end position="460"/>
    </location>
</feature>
<feature type="domain" description="F-box" evidence="3">
    <location>
        <begin position="498"/>
        <end position="550"/>
    </location>
</feature>
<dbReference type="PROSITE" id="PS50181">
    <property type="entry name" value="FBOX"/>
    <property type="match status" value="1"/>
</dbReference>
<dbReference type="PANTHER" id="PTHR16271:SF11">
    <property type="entry name" value="F-BOX ONLY PROTEIN 34"/>
    <property type="match status" value="1"/>
</dbReference>
<evidence type="ECO:0000256" key="1">
    <source>
        <dbReference type="ARBA" id="ARBA00022786"/>
    </source>
</evidence>
<evidence type="ECO:0000313" key="4">
    <source>
        <dbReference type="Ensembl" id="ENSONIP00000035228.1"/>
    </source>
</evidence>
<dbReference type="PANTHER" id="PTHR16271">
    <property type="entry name" value="F-BOX ONLY PROTEIN 34/46 FAMILY MEMBER"/>
    <property type="match status" value="1"/>
</dbReference>
<evidence type="ECO:0000259" key="3">
    <source>
        <dbReference type="PROSITE" id="PS50181"/>
    </source>
</evidence>
<reference evidence="5" key="1">
    <citation type="submission" date="2012-01" db="EMBL/GenBank/DDBJ databases">
        <title>The Genome Sequence of Oreochromis niloticus (Nile Tilapia).</title>
        <authorList>
            <consortium name="Broad Institute Genome Assembly Team"/>
            <consortium name="Broad Institute Sequencing Platform"/>
            <person name="Di Palma F."/>
            <person name="Johnson J."/>
            <person name="Lander E.S."/>
            <person name="Lindblad-Toh K."/>
        </authorList>
    </citation>
    <scope>NUCLEOTIDE SEQUENCE [LARGE SCALE GENOMIC DNA]</scope>
</reference>
<dbReference type="InterPro" id="IPR039594">
    <property type="entry name" value="FBXO34/46"/>
</dbReference>
<keyword evidence="5" id="KW-1185">Reference proteome</keyword>
<dbReference type="InParanoid" id="A0A669BHM7"/>
<dbReference type="InterPro" id="IPR001810">
    <property type="entry name" value="F-box_dom"/>
</dbReference>
<dbReference type="Pfam" id="PF00646">
    <property type="entry name" value="F-box"/>
    <property type="match status" value="1"/>
</dbReference>
<feature type="compositionally biased region" description="Basic and acidic residues" evidence="2">
    <location>
        <begin position="377"/>
        <end position="389"/>
    </location>
</feature>
<dbReference type="Ensembl" id="ENSONIT00000042899.1">
    <property type="protein sequence ID" value="ENSONIP00000035228.1"/>
    <property type="gene ID" value="ENSONIG00000033485.1"/>
</dbReference>
<organism evidence="4 5">
    <name type="scientific">Oreochromis niloticus</name>
    <name type="common">Nile tilapia</name>
    <name type="synonym">Tilapia nilotica</name>
    <dbReference type="NCBI Taxonomy" id="8128"/>
    <lineage>
        <taxon>Eukaryota</taxon>
        <taxon>Metazoa</taxon>
        <taxon>Chordata</taxon>
        <taxon>Craniata</taxon>
        <taxon>Vertebrata</taxon>
        <taxon>Euteleostomi</taxon>
        <taxon>Actinopterygii</taxon>
        <taxon>Neopterygii</taxon>
        <taxon>Teleostei</taxon>
        <taxon>Neoteleostei</taxon>
        <taxon>Acanthomorphata</taxon>
        <taxon>Ovalentaria</taxon>
        <taxon>Cichlomorphae</taxon>
        <taxon>Cichliformes</taxon>
        <taxon>Cichlidae</taxon>
        <taxon>African cichlids</taxon>
        <taxon>Pseudocrenilabrinae</taxon>
        <taxon>Oreochromini</taxon>
        <taxon>Oreochromis</taxon>
    </lineage>
</organism>
<accession>A0A669BHM7</accession>
<dbReference type="GeneTree" id="ENSGT00530000064222"/>
<keyword evidence="1" id="KW-0833">Ubl conjugation pathway</keyword>
<sequence length="636" mass="69672">MHLKSYPKLVRSELRLNASGVQTGTQRSSLFVSQQGGLLRTYTGNHGSSSRFPFSVISTNTLRCPANAITSSVTTLCLKTPSGTTLRHLSGCKNNTPKLFQTAAEDADAPLDVWTVIKPGHVREKIAIFVSERGREDGAGAGECAANNRDRAPAPCTDYSVATGPSRAVKAKGSWDENCTAKRRRRSGNTQNLQQDQRACDLRPAPRHLDSAQQCGGELGTAEEAEPKVSVVEMVAFLEQRASEQQLDSKPVLALQRSSTTIMLSRALPPDLRDSSVHRGEEPESIRVSDMVARLESECLRRRTEGDLSRSNSLRRTAGRVLLAAATGHSSTPTQPASPSSPPAVQCLSREPVSCLPASALTTPLLGELVKSVEAADVEREHTVTETHLKAPPSESEEEEPVPGLLFLSPTPENHKDSTPSPTDSAPRPPCHRATCVLQPVKPSPCSPDSQSEKIRRRGTEGAGIVSNPASAPLMWRASASQGFLEKRQRLQQLLEPQPYLTALPHHLLVKIFLLLPTQSLAALKCACSYFKFIIENYGVRPADSLWVSDPRYRDDPCKQCKKRYGHGDVSLCRWHHKPYCQALPYGPGYWMCCHGARRDTPGCNVGLHDNRWVPAFHSINWAGLESDKQPFRQCK</sequence>
<feature type="region of interest" description="Disordered" evidence="2">
    <location>
        <begin position="327"/>
        <end position="347"/>
    </location>
</feature>
<reference evidence="4" key="3">
    <citation type="submission" date="2025-09" db="UniProtKB">
        <authorList>
            <consortium name="Ensembl"/>
        </authorList>
    </citation>
    <scope>IDENTIFICATION</scope>
</reference>
<feature type="region of interest" description="Disordered" evidence="2">
    <location>
        <begin position="377"/>
        <end position="468"/>
    </location>
</feature>
<dbReference type="Gene3D" id="1.20.1280.50">
    <property type="match status" value="1"/>
</dbReference>
<evidence type="ECO:0000256" key="2">
    <source>
        <dbReference type="SAM" id="MobiDB-lite"/>
    </source>
</evidence>